<dbReference type="PANTHER" id="PTHR43123:SF4">
    <property type="entry name" value="POLYSACCHARIDE DEACETYLASE"/>
    <property type="match status" value="1"/>
</dbReference>
<dbReference type="Proteomes" id="UP000266483">
    <property type="component" value="Unassembled WGS sequence"/>
</dbReference>
<dbReference type="CDD" id="cd10979">
    <property type="entry name" value="CE4_PuuE_like"/>
    <property type="match status" value="1"/>
</dbReference>
<evidence type="ECO:0000259" key="1">
    <source>
        <dbReference type="Pfam" id="PF01522"/>
    </source>
</evidence>
<dbReference type="SUPFAM" id="SSF88713">
    <property type="entry name" value="Glycoside hydrolase/deacetylase"/>
    <property type="match status" value="1"/>
</dbReference>
<comment type="caution">
    <text evidence="2">The sequence shown here is derived from an EMBL/GenBank/DDBJ whole genome shotgun (WGS) entry which is preliminary data.</text>
</comment>
<gene>
    <name evidence="2" type="ORF">CJO09_07710</name>
</gene>
<name>A0ABX9MYP9_9BURK</name>
<organism evidence="2 3">
    <name type="scientific">Neopusillimonas maritima</name>
    <dbReference type="NCBI Taxonomy" id="2026239"/>
    <lineage>
        <taxon>Bacteria</taxon>
        <taxon>Pseudomonadati</taxon>
        <taxon>Pseudomonadota</taxon>
        <taxon>Betaproteobacteria</taxon>
        <taxon>Burkholderiales</taxon>
        <taxon>Alcaligenaceae</taxon>
        <taxon>Neopusillimonas</taxon>
    </lineage>
</organism>
<proteinExistence type="predicted"/>
<dbReference type="Pfam" id="PF01522">
    <property type="entry name" value="Polysacc_deac_1"/>
    <property type="match status" value="1"/>
</dbReference>
<feature type="domain" description="NodB homology" evidence="1">
    <location>
        <begin position="78"/>
        <end position="180"/>
    </location>
</feature>
<dbReference type="Gene3D" id="3.20.20.370">
    <property type="entry name" value="Glycoside hydrolase/deacetylase"/>
    <property type="match status" value="1"/>
</dbReference>
<protein>
    <submittedName>
        <fullName evidence="2">Polysaccharide deacetylase</fullName>
    </submittedName>
</protein>
<dbReference type="EMBL" id="NQOU01000002">
    <property type="protein sequence ID" value="RII83661.1"/>
    <property type="molecule type" value="Genomic_DNA"/>
</dbReference>
<sequence>MAMKSRTPAQRLPYQSIVDRPKLTLPDNARVVVWPVVNVEDWDISRPMARQVLPAPTAAPVLPDIANWAWHEYGMRVGFWRIKNALDNVGAKATLSINGRVCETYPGVAGAARDAGWEFMGHGYIQMPTHQVDDQPAMIKRTVDTIRNFTGKAPVGWLGPGLTQTFDTVDHLAKAGIRYIGDWAIDDQPMRFETQAGPMVAMPYTVELNDIPMMAVQQHQSDVFLKRVQDTFDRLYEEGADQPRVMCMAVHPFLSGVPHRIRYLEEALSYVNRPGVLFWTGEQLLEWYDGQMRTEAQA</sequence>
<keyword evidence="3" id="KW-1185">Reference proteome</keyword>
<accession>A0ABX9MYP9</accession>
<dbReference type="InterPro" id="IPR011330">
    <property type="entry name" value="Glyco_hydro/deAcase_b/a-brl"/>
</dbReference>
<reference evidence="2 3" key="1">
    <citation type="submission" date="2017-08" db="EMBL/GenBank/DDBJ databases">
        <title>Pusillimonas indicus sp. nov., a member of the family Alcaligenaceae isolated from surface seawater.</title>
        <authorList>
            <person name="Li J."/>
        </authorList>
    </citation>
    <scope>NUCLEOTIDE SEQUENCE [LARGE SCALE GENOMIC DNA]</scope>
    <source>
        <strain evidence="2 3">17-4A</strain>
    </source>
</reference>
<evidence type="ECO:0000313" key="2">
    <source>
        <dbReference type="EMBL" id="RII83661.1"/>
    </source>
</evidence>
<evidence type="ECO:0000313" key="3">
    <source>
        <dbReference type="Proteomes" id="UP000266483"/>
    </source>
</evidence>
<dbReference type="PANTHER" id="PTHR43123">
    <property type="entry name" value="POLYSACCHARIDE DEACETYLASE-RELATED"/>
    <property type="match status" value="1"/>
</dbReference>
<dbReference type="InterPro" id="IPR002509">
    <property type="entry name" value="NODB_dom"/>
</dbReference>